<protein>
    <submittedName>
        <fullName evidence="1">Uncharacterized protein</fullName>
    </submittedName>
</protein>
<dbReference type="RefSeq" id="XP_066692930.1">
    <property type="nucleotide sequence ID" value="XM_066850692.1"/>
</dbReference>
<gene>
    <name evidence="1" type="ORF">PG986_014470</name>
</gene>
<organism evidence="1 2">
    <name type="scientific">Apiospora aurea</name>
    <dbReference type="NCBI Taxonomy" id="335848"/>
    <lineage>
        <taxon>Eukaryota</taxon>
        <taxon>Fungi</taxon>
        <taxon>Dikarya</taxon>
        <taxon>Ascomycota</taxon>
        <taxon>Pezizomycotina</taxon>
        <taxon>Sordariomycetes</taxon>
        <taxon>Xylariomycetidae</taxon>
        <taxon>Amphisphaeriales</taxon>
        <taxon>Apiosporaceae</taxon>
        <taxon>Apiospora</taxon>
    </lineage>
</organism>
<comment type="caution">
    <text evidence="1">The sequence shown here is derived from an EMBL/GenBank/DDBJ whole genome shotgun (WGS) entry which is preliminary data.</text>
</comment>
<evidence type="ECO:0000313" key="2">
    <source>
        <dbReference type="Proteomes" id="UP001391051"/>
    </source>
</evidence>
<name>A0ABR1PTD8_9PEZI</name>
<dbReference type="GeneID" id="92083754"/>
<dbReference type="Proteomes" id="UP001391051">
    <property type="component" value="Unassembled WGS sequence"/>
</dbReference>
<dbReference type="EMBL" id="JAQQWE010000010">
    <property type="protein sequence ID" value="KAK7937602.1"/>
    <property type="molecule type" value="Genomic_DNA"/>
</dbReference>
<reference evidence="1 2" key="1">
    <citation type="submission" date="2023-01" db="EMBL/GenBank/DDBJ databases">
        <title>Analysis of 21 Apiospora genomes using comparative genomics revels a genus with tremendous synthesis potential of carbohydrate active enzymes and secondary metabolites.</title>
        <authorList>
            <person name="Sorensen T."/>
        </authorList>
    </citation>
    <scope>NUCLEOTIDE SEQUENCE [LARGE SCALE GENOMIC DNA]</scope>
    <source>
        <strain evidence="1 2">CBS 24483</strain>
    </source>
</reference>
<proteinExistence type="predicted"/>
<accession>A0ABR1PTD8</accession>
<keyword evidence="2" id="KW-1185">Reference proteome</keyword>
<evidence type="ECO:0000313" key="1">
    <source>
        <dbReference type="EMBL" id="KAK7937602.1"/>
    </source>
</evidence>
<sequence>MESLHATLASPEFRPERIVNLLGYQAALYGALAYFAHTRQNYDGAGGMEVEGERLIDLLLFATLVYPRLTHLADLLDHPADHNPADP</sequence>